<dbReference type="EMBL" id="AGYR01000078">
    <property type="protein sequence ID" value="ENZ05835.1"/>
    <property type="molecule type" value="Genomic_DNA"/>
</dbReference>
<feature type="transmembrane region" description="Helical" evidence="1">
    <location>
        <begin position="23"/>
        <end position="41"/>
    </location>
</feature>
<dbReference type="PATRIC" id="fig|999408.3.peg.6017"/>
<evidence type="ECO:0000313" key="3">
    <source>
        <dbReference type="Proteomes" id="UP000013085"/>
    </source>
</evidence>
<keyword evidence="1" id="KW-0812">Transmembrane</keyword>
<comment type="caution">
    <text evidence="2">The sequence shown here is derived from an EMBL/GenBank/DDBJ whole genome shotgun (WGS) entry which is preliminary data.</text>
</comment>
<organism evidence="2 3">
    <name type="scientific">[Clostridium] clostridioforme 90A8</name>
    <dbReference type="NCBI Taxonomy" id="999408"/>
    <lineage>
        <taxon>Bacteria</taxon>
        <taxon>Bacillati</taxon>
        <taxon>Bacillota</taxon>
        <taxon>Clostridia</taxon>
        <taxon>Lachnospirales</taxon>
        <taxon>Lachnospiraceae</taxon>
        <taxon>Enterocloster</taxon>
    </lineage>
</organism>
<name>A0A0E2H1F2_9FIRM</name>
<accession>A0A0E2H1F2</accession>
<keyword evidence="1" id="KW-0472">Membrane</keyword>
<protein>
    <submittedName>
        <fullName evidence="2">Uncharacterized protein</fullName>
    </submittedName>
</protein>
<gene>
    <name evidence="2" type="ORF">HMPREF1090_05613</name>
</gene>
<dbReference type="Proteomes" id="UP000013085">
    <property type="component" value="Unassembled WGS sequence"/>
</dbReference>
<sequence length="52" mass="6334">MNLSIVMKVVEWMFHELSLLFDILWRHSYWVGMFVIGLPLLKKVVDIFRRLL</sequence>
<dbReference type="HOGENOM" id="CLU_3078324_0_0_9"/>
<evidence type="ECO:0000256" key="1">
    <source>
        <dbReference type="SAM" id="Phobius"/>
    </source>
</evidence>
<reference evidence="2 3" key="1">
    <citation type="submission" date="2013-01" db="EMBL/GenBank/DDBJ databases">
        <title>The Genome Sequence of Clostridium clostridioforme 90A8.</title>
        <authorList>
            <consortium name="The Broad Institute Genome Sequencing Platform"/>
            <person name="Earl A."/>
            <person name="Ward D."/>
            <person name="Feldgarden M."/>
            <person name="Gevers D."/>
            <person name="Courvalin P."/>
            <person name="Lambert T."/>
            <person name="Walker B."/>
            <person name="Young S.K."/>
            <person name="Zeng Q."/>
            <person name="Gargeya S."/>
            <person name="Fitzgerald M."/>
            <person name="Haas B."/>
            <person name="Abouelleil A."/>
            <person name="Alvarado L."/>
            <person name="Arachchi H.M."/>
            <person name="Berlin A.M."/>
            <person name="Chapman S.B."/>
            <person name="Dewar J."/>
            <person name="Goldberg J."/>
            <person name="Griggs A."/>
            <person name="Gujja S."/>
            <person name="Hansen M."/>
            <person name="Howarth C."/>
            <person name="Imamovic A."/>
            <person name="Larimer J."/>
            <person name="McCowan C."/>
            <person name="Murphy C."/>
            <person name="Neiman D."/>
            <person name="Pearson M."/>
            <person name="Priest M."/>
            <person name="Roberts A."/>
            <person name="Saif S."/>
            <person name="Shea T."/>
            <person name="Sisk P."/>
            <person name="Sykes S."/>
            <person name="Wortman J."/>
            <person name="Nusbaum C."/>
            <person name="Birren B."/>
        </authorList>
    </citation>
    <scope>NUCLEOTIDE SEQUENCE [LARGE SCALE GENOMIC DNA]</scope>
    <source>
        <strain evidence="2 3">90A8</strain>
    </source>
</reference>
<evidence type="ECO:0000313" key="2">
    <source>
        <dbReference type="EMBL" id="ENZ05835.1"/>
    </source>
</evidence>
<dbReference type="AlphaFoldDB" id="A0A0E2H1F2"/>
<keyword evidence="1" id="KW-1133">Transmembrane helix</keyword>
<proteinExistence type="predicted"/>